<reference evidence="1 2" key="1">
    <citation type="submission" date="2023-07" db="EMBL/GenBank/DDBJ databases">
        <title>Genomic Encyclopedia of Type Strains, Phase IV (KMG-IV): sequencing the most valuable type-strain genomes for metagenomic binning, comparative biology and taxonomic classification.</title>
        <authorList>
            <person name="Goeker M."/>
        </authorList>
    </citation>
    <scope>NUCLEOTIDE SEQUENCE [LARGE SCALE GENOMIC DNA]</scope>
    <source>
        <strain evidence="1 2">DSM 46876</strain>
    </source>
</reference>
<protein>
    <submittedName>
        <fullName evidence="1">Uncharacterized protein</fullName>
    </submittedName>
</protein>
<dbReference type="Proteomes" id="UP001238450">
    <property type="component" value="Unassembled WGS sequence"/>
</dbReference>
<gene>
    <name evidence="1" type="ORF">J2Z48_002093</name>
</gene>
<organism evidence="1 2">
    <name type="scientific">Croceifilum oryzae</name>
    <dbReference type="NCBI Taxonomy" id="1553429"/>
    <lineage>
        <taxon>Bacteria</taxon>
        <taxon>Bacillati</taxon>
        <taxon>Bacillota</taxon>
        <taxon>Bacilli</taxon>
        <taxon>Bacillales</taxon>
        <taxon>Thermoactinomycetaceae</taxon>
        <taxon>Croceifilum</taxon>
    </lineage>
</organism>
<name>A0AAJ1TG70_9BACL</name>
<evidence type="ECO:0000313" key="2">
    <source>
        <dbReference type="Proteomes" id="UP001238450"/>
    </source>
</evidence>
<accession>A0AAJ1TG70</accession>
<proteinExistence type="predicted"/>
<comment type="caution">
    <text evidence="1">The sequence shown here is derived from an EMBL/GenBank/DDBJ whole genome shotgun (WGS) entry which is preliminary data.</text>
</comment>
<sequence>MNTKKPKAKLVGTDGNIFHLLSVAFRALKESGQEQKAVAMVKETAECENYNQALDVIGKYVEIE</sequence>
<keyword evidence="2" id="KW-1185">Reference proteome</keyword>
<dbReference type="EMBL" id="JAUSUV010000008">
    <property type="protein sequence ID" value="MDQ0417909.1"/>
    <property type="molecule type" value="Genomic_DNA"/>
</dbReference>
<evidence type="ECO:0000313" key="1">
    <source>
        <dbReference type="EMBL" id="MDQ0417909.1"/>
    </source>
</evidence>
<dbReference type="AlphaFoldDB" id="A0AAJ1TG70"/>
<dbReference type="RefSeq" id="WP_307253223.1">
    <property type="nucleotide sequence ID" value="NZ_JAUSUV010000008.1"/>
</dbReference>